<reference evidence="2" key="4">
    <citation type="journal article" date="2015" name="G3 (Bethesda)">
        <title>Genome sequences of three phytopathogenic species of the Magnaporthaceae family of fungi.</title>
        <authorList>
            <person name="Okagaki L.H."/>
            <person name="Nunes C.C."/>
            <person name="Sailsbery J."/>
            <person name="Clay B."/>
            <person name="Brown D."/>
            <person name="John T."/>
            <person name="Oh Y."/>
            <person name="Young N."/>
            <person name="Fitzgerald M."/>
            <person name="Haas B.J."/>
            <person name="Zeng Q."/>
            <person name="Young S."/>
            <person name="Adiconis X."/>
            <person name="Fan L."/>
            <person name="Levin J.Z."/>
            <person name="Mitchell T.K."/>
            <person name="Okubara P.A."/>
            <person name="Farman M.L."/>
            <person name="Kohn L.M."/>
            <person name="Birren B."/>
            <person name="Ma L.-J."/>
            <person name="Dean R.A."/>
        </authorList>
    </citation>
    <scope>NUCLEOTIDE SEQUENCE</scope>
    <source>
        <strain evidence="2">R3-111a-1</strain>
    </source>
</reference>
<protein>
    <submittedName>
        <fullName evidence="1 2">Uncharacterized protein</fullName>
    </submittedName>
</protein>
<dbReference type="EMBL" id="GL385397">
    <property type="protein sequence ID" value="EJT76531.1"/>
    <property type="molecule type" value="Genomic_DNA"/>
</dbReference>
<sequence length="164" mass="17834">MSRKRLGKEGQGLGRLAFELGGAGAGAGAFKSLRAGNKAAWRLKAGKNGSNSTHLLVWGGASGERGHIGCRCAIAVLSTRKVKRSPNIEEVKVWVEHPCLPACRLVWKWNILGLMTKSRDSHVTADCGLHLHSVWWLSFLVGCMFLNETWLRHGTIYDKAAGGD</sequence>
<dbReference type="VEuPathDB" id="FungiDB:GGTG_06450"/>
<dbReference type="EnsemblFungi" id="EJT76531">
    <property type="protein sequence ID" value="EJT76531"/>
    <property type="gene ID" value="GGTG_06450"/>
</dbReference>
<reference evidence="2" key="5">
    <citation type="submission" date="2018-04" db="UniProtKB">
        <authorList>
            <consortium name="EnsemblFungi"/>
        </authorList>
    </citation>
    <scope>IDENTIFICATION</scope>
    <source>
        <strain evidence="2">R3-111a-1</strain>
    </source>
</reference>
<evidence type="ECO:0000313" key="1">
    <source>
        <dbReference type="EMBL" id="EJT76531.1"/>
    </source>
</evidence>
<gene>
    <name evidence="2" type="primary">20346908</name>
    <name evidence="1" type="ORF">GGTG_06450</name>
</gene>
<reference evidence="1" key="3">
    <citation type="submission" date="2010-09" db="EMBL/GenBank/DDBJ databases">
        <title>Annotation of Gaeumannomyces graminis var. tritici R3-111a-1.</title>
        <authorList>
            <consortium name="The Broad Institute Genome Sequencing Platform"/>
            <person name="Ma L.-J."/>
            <person name="Dead R."/>
            <person name="Young S.K."/>
            <person name="Zeng Q."/>
            <person name="Gargeya S."/>
            <person name="Fitzgerald M."/>
            <person name="Haas B."/>
            <person name="Abouelleil A."/>
            <person name="Alvarado L."/>
            <person name="Arachchi H.M."/>
            <person name="Berlin A."/>
            <person name="Brown A."/>
            <person name="Chapman S.B."/>
            <person name="Chen Z."/>
            <person name="Dunbar C."/>
            <person name="Freedman E."/>
            <person name="Gearin G."/>
            <person name="Gellesch M."/>
            <person name="Goldberg J."/>
            <person name="Griggs A."/>
            <person name="Gujja S."/>
            <person name="Heiman D."/>
            <person name="Howarth C."/>
            <person name="Larson L."/>
            <person name="Lui A."/>
            <person name="MacDonald P.J.P."/>
            <person name="Mehta T."/>
            <person name="Montmayeur A."/>
            <person name="Murphy C."/>
            <person name="Neiman D."/>
            <person name="Pearson M."/>
            <person name="Priest M."/>
            <person name="Roberts A."/>
            <person name="Saif S."/>
            <person name="Shea T."/>
            <person name="Shenoy N."/>
            <person name="Sisk P."/>
            <person name="Stolte C."/>
            <person name="Sykes S."/>
            <person name="Yandava C."/>
            <person name="Wortman J."/>
            <person name="Nusbaum C."/>
            <person name="Birren B."/>
        </authorList>
    </citation>
    <scope>NUCLEOTIDE SEQUENCE</scope>
    <source>
        <strain evidence="1">R3-111a-1</strain>
    </source>
</reference>
<proteinExistence type="predicted"/>
<evidence type="ECO:0000313" key="3">
    <source>
        <dbReference type="Proteomes" id="UP000006039"/>
    </source>
</evidence>
<reference evidence="1" key="2">
    <citation type="submission" date="2010-07" db="EMBL/GenBank/DDBJ databases">
        <authorList>
            <consortium name="The Broad Institute Genome Sequencing Platform"/>
            <consortium name="Broad Institute Genome Sequencing Center for Infectious Disease"/>
            <person name="Ma L.-J."/>
            <person name="Dead R."/>
            <person name="Young S."/>
            <person name="Zeng Q."/>
            <person name="Koehrsen M."/>
            <person name="Alvarado L."/>
            <person name="Berlin A."/>
            <person name="Chapman S.B."/>
            <person name="Chen Z."/>
            <person name="Freedman E."/>
            <person name="Gellesch M."/>
            <person name="Goldberg J."/>
            <person name="Griggs A."/>
            <person name="Gujja S."/>
            <person name="Heilman E.R."/>
            <person name="Heiman D."/>
            <person name="Hepburn T."/>
            <person name="Howarth C."/>
            <person name="Jen D."/>
            <person name="Larson L."/>
            <person name="Mehta T."/>
            <person name="Neiman D."/>
            <person name="Pearson M."/>
            <person name="Roberts A."/>
            <person name="Saif S."/>
            <person name="Shea T."/>
            <person name="Shenoy N."/>
            <person name="Sisk P."/>
            <person name="Stolte C."/>
            <person name="Sykes S."/>
            <person name="Walk T."/>
            <person name="White J."/>
            <person name="Yandava C."/>
            <person name="Haas B."/>
            <person name="Nusbaum C."/>
            <person name="Birren B."/>
        </authorList>
    </citation>
    <scope>NUCLEOTIDE SEQUENCE</scope>
    <source>
        <strain evidence="1">R3-111a-1</strain>
    </source>
</reference>
<dbReference type="AlphaFoldDB" id="J3NYU8"/>
<dbReference type="HOGENOM" id="CLU_1619114_0_0_1"/>
<evidence type="ECO:0000313" key="2">
    <source>
        <dbReference type="EnsemblFungi" id="EJT76531"/>
    </source>
</evidence>
<reference evidence="3" key="1">
    <citation type="submission" date="2010-07" db="EMBL/GenBank/DDBJ databases">
        <title>The genome sequence of Gaeumannomyces graminis var. tritici strain R3-111a-1.</title>
        <authorList>
            <consortium name="The Broad Institute Genome Sequencing Platform"/>
            <person name="Ma L.-J."/>
            <person name="Dead R."/>
            <person name="Young S."/>
            <person name="Zeng Q."/>
            <person name="Koehrsen M."/>
            <person name="Alvarado L."/>
            <person name="Berlin A."/>
            <person name="Chapman S.B."/>
            <person name="Chen Z."/>
            <person name="Freedman E."/>
            <person name="Gellesch M."/>
            <person name="Goldberg J."/>
            <person name="Griggs A."/>
            <person name="Gujja S."/>
            <person name="Heilman E.R."/>
            <person name="Heiman D."/>
            <person name="Hepburn T."/>
            <person name="Howarth C."/>
            <person name="Jen D."/>
            <person name="Larson L."/>
            <person name="Mehta T."/>
            <person name="Neiman D."/>
            <person name="Pearson M."/>
            <person name="Roberts A."/>
            <person name="Saif S."/>
            <person name="Shea T."/>
            <person name="Shenoy N."/>
            <person name="Sisk P."/>
            <person name="Stolte C."/>
            <person name="Sykes S."/>
            <person name="Walk T."/>
            <person name="White J."/>
            <person name="Yandava C."/>
            <person name="Haas B."/>
            <person name="Nusbaum C."/>
            <person name="Birren B."/>
        </authorList>
    </citation>
    <scope>NUCLEOTIDE SEQUENCE [LARGE SCALE GENOMIC DNA]</scope>
    <source>
        <strain evidence="3">R3-111a-1</strain>
    </source>
</reference>
<accession>J3NYU8</accession>
<keyword evidence="3" id="KW-1185">Reference proteome</keyword>
<organism evidence="1">
    <name type="scientific">Gaeumannomyces tritici (strain R3-111a-1)</name>
    <name type="common">Wheat and barley take-all root rot fungus</name>
    <name type="synonym">Gaeumannomyces graminis var. tritici</name>
    <dbReference type="NCBI Taxonomy" id="644352"/>
    <lineage>
        <taxon>Eukaryota</taxon>
        <taxon>Fungi</taxon>
        <taxon>Dikarya</taxon>
        <taxon>Ascomycota</taxon>
        <taxon>Pezizomycotina</taxon>
        <taxon>Sordariomycetes</taxon>
        <taxon>Sordariomycetidae</taxon>
        <taxon>Magnaporthales</taxon>
        <taxon>Magnaporthaceae</taxon>
        <taxon>Gaeumannomyces</taxon>
    </lineage>
</organism>
<dbReference type="RefSeq" id="XP_009222531.1">
    <property type="nucleotide sequence ID" value="XM_009224267.1"/>
</dbReference>
<dbReference type="GeneID" id="20346908"/>
<dbReference type="Proteomes" id="UP000006039">
    <property type="component" value="Unassembled WGS sequence"/>
</dbReference>
<name>J3NYU8_GAET3</name>